<dbReference type="InterPro" id="IPR006597">
    <property type="entry name" value="Sel1-like"/>
</dbReference>
<dbReference type="SMART" id="SM00671">
    <property type="entry name" value="SEL1"/>
    <property type="match status" value="2"/>
</dbReference>
<dbReference type="Pfam" id="PF08238">
    <property type="entry name" value="Sel1"/>
    <property type="match status" value="3"/>
</dbReference>
<dbReference type="InterPro" id="IPR011990">
    <property type="entry name" value="TPR-like_helical_dom_sf"/>
</dbReference>
<gene>
    <name evidence="1" type="ORF">MON40_08150</name>
</gene>
<accession>A0ABY3Y406</accession>
<dbReference type="Gene3D" id="1.25.40.10">
    <property type="entry name" value="Tetratricopeptide repeat domain"/>
    <property type="match status" value="1"/>
</dbReference>
<dbReference type="Proteomes" id="UP000829455">
    <property type="component" value="Chromosome"/>
</dbReference>
<sequence length="163" mass="18865">MCNDAYHTDNFLKASYFLENEDYQRAFYFLKKGALQGDVNCYNNLAVLYDLGYGIEKNPLLALKWYRKSWQYEGKSGGVCSNIASLYAGLGNIRQAKFWWNKAILELNDGDAALDYAKFLINRKNKRDYHKIIELLKFAIKSDYITEISKEEAGQLLKNLEST</sequence>
<evidence type="ECO:0008006" key="3">
    <source>
        <dbReference type="Google" id="ProtNLM"/>
    </source>
</evidence>
<evidence type="ECO:0000313" key="2">
    <source>
        <dbReference type="Proteomes" id="UP000829455"/>
    </source>
</evidence>
<name>A0ABY3Y406_9NEIS</name>
<protein>
    <recommendedName>
        <fullName evidence="3">Sel1 repeat superfamily protein</fullName>
    </recommendedName>
</protein>
<dbReference type="SUPFAM" id="SSF81901">
    <property type="entry name" value="HCP-like"/>
    <property type="match status" value="1"/>
</dbReference>
<organism evidence="1 2">
    <name type="scientific">Neisseria macacae ATCC 33926</name>
    <dbReference type="NCBI Taxonomy" id="997348"/>
    <lineage>
        <taxon>Bacteria</taxon>
        <taxon>Pseudomonadati</taxon>
        <taxon>Pseudomonadota</taxon>
        <taxon>Betaproteobacteria</taxon>
        <taxon>Neisseriales</taxon>
        <taxon>Neisseriaceae</taxon>
        <taxon>Neisseria</taxon>
    </lineage>
</organism>
<keyword evidence="2" id="KW-1185">Reference proteome</keyword>
<dbReference type="EMBL" id="CP094241">
    <property type="protein sequence ID" value="UNV83996.1"/>
    <property type="molecule type" value="Genomic_DNA"/>
</dbReference>
<dbReference type="RefSeq" id="WP_242925865.1">
    <property type="nucleotide sequence ID" value="NZ_CP094241.1"/>
</dbReference>
<reference evidence="1 2" key="1">
    <citation type="submission" date="2022-03" db="EMBL/GenBank/DDBJ databases">
        <title>Genome sequencing of Neisseria macacae.</title>
        <authorList>
            <person name="Baek M.-G."/>
        </authorList>
    </citation>
    <scope>NUCLEOTIDE SEQUENCE [LARGE SCALE GENOMIC DNA]</scope>
    <source>
        <strain evidence="1 2">ATCC 33926</strain>
    </source>
</reference>
<proteinExistence type="predicted"/>
<evidence type="ECO:0000313" key="1">
    <source>
        <dbReference type="EMBL" id="UNV83996.1"/>
    </source>
</evidence>